<evidence type="ECO:0000313" key="3">
    <source>
        <dbReference type="Proteomes" id="UP000625711"/>
    </source>
</evidence>
<keyword evidence="1" id="KW-0732">Signal</keyword>
<dbReference type="AlphaFoldDB" id="A0A834MF91"/>
<organism evidence="2 3">
    <name type="scientific">Rhynchophorus ferrugineus</name>
    <name type="common">Red palm weevil</name>
    <name type="synonym">Curculio ferrugineus</name>
    <dbReference type="NCBI Taxonomy" id="354439"/>
    <lineage>
        <taxon>Eukaryota</taxon>
        <taxon>Metazoa</taxon>
        <taxon>Ecdysozoa</taxon>
        <taxon>Arthropoda</taxon>
        <taxon>Hexapoda</taxon>
        <taxon>Insecta</taxon>
        <taxon>Pterygota</taxon>
        <taxon>Neoptera</taxon>
        <taxon>Endopterygota</taxon>
        <taxon>Coleoptera</taxon>
        <taxon>Polyphaga</taxon>
        <taxon>Cucujiformia</taxon>
        <taxon>Curculionidae</taxon>
        <taxon>Dryophthorinae</taxon>
        <taxon>Rhynchophorus</taxon>
    </lineage>
</organism>
<dbReference type="OrthoDB" id="10658926at2759"/>
<dbReference type="EMBL" id="JAACXV010000573">
    <property type="protein sequence ID" value="KAF7277605.1"/>
    <property type="molecule type" value="Genomic_DNA"/>
</dbReference>
<evidence type="ECO:0000256" key="1">
    <source>
        <dbReference type="SAM" id="SignalP"/>
    </source>
</evidence>
<evidence type="ECO:0008006" key="4">
    <source>
        <dbReference type="Google" id="ProtNLM"/>
    </source>
</evidence>
<dbReference type="Proteomes" id="UP000625711">
    <property type="component" value="Unassembled WGS sequence"/>
</dbReference>
<accession>A0A834MF91</accession>
<feature type="non-terminal residue" evidence="2">
    <location>
        <position position="116"/>
    </location>
</feature>
<name>A0A834MF91_RHYFE</name>
<keyword evidence="3" id="KW-1185">Reference proteome</keyword>
<gene>
    <name evidence="2" type="ORF">GWI33_003146</name>
</gene>
<sequence length="116" mass="13134">MFLIRQKEQNHPLLPSPSARAKAWYLALVWLLHGTAQAQSLSYDQAEQYLLQHSYATQAQQNLQQAAQLEATALKGLGLPRIDLNARAYAFHSETDVPLDNFKQSLEDQLSQRVSE</sequence>
<dbReference type="SUPFAM" id="SSF56954">
    <property type="entry name" value="Outer membrane efflux proteins (OEP)"/>
    <property type="match status" value="1"/>
</dbReference>
<comment type="caution">
    <text evidence="2">The sequence shown here is derived from an EMBL/GenBank/DDBJ whole genome shotgun (WGS) entry which is preliminary data.</text>
</comment>
<feature type="chain" id="PRO_5032657253" description="TolC family protein" evidence="1">
    <location>
        <begin position="39"/>
        <end position="116"/>
    </location>
</feature>
<proteinExistence type="predicted"/>
<reference evidence="2" key="1">
    <citation type="submission" date="2020-08" db="EMBL/GenBank/DDBJ databases">
        <title>Genome sequencing and assembly of the red palm weevil Rhynchophorus ferrugineus.</title>
        <authorList>
            <person name="Dias G.B."/>
            <person name="Bergman C.M."/>
            <person name="Manee M."/>
        </authorList>
    </citation>
    <scope>NUCLEOTIDE SEQUENCE</scope>
    <source>
        <strain evidence="2">AA-2017</strain>
        <tissue evidence="2">Whole larva</tissue>
    </source>
</reference>
<feature type="signal peptide" evidence="1">
    <location>
        <begin position="1"/>
        <end position="38"/>
    </location>
</feature>
<evidence type="ECO:0000313" key="2">
    <source>
        <dbReference type="EMBL" id="KAF7277605.1"/>
    </source>
</evidence>
<protein>
    <recommendedName>
        <fullName evidence="4">TolC family protein</fullName>
    </recommendedName>
</protein>